<proteinExistence type="predicted"/>
<dbReference type="AlphaFoldDB" id="A0A4Y2G9Y5"/>
<dbReference type="Proteomes" id="UP000499080">
    <property type="component" value="Unassembled WGS sequence"/>
</dbReference>
<protein>
    <submittedName>
        <fullName evidence="1">Uncharacterized protein</fullName>
    </submittedName>
</protein>
<evidence type="ECO:0000313" key="1">
    <source>
        <dbReference type="EMBL" id="GBM49459.1"/>
    </source>
</evidence>
<sequence length="114" mass="13209">MIKSLKKLPNNEPKNAVFSHLLMEAGICEIASGDTRHRKKSNSKLCYMVIIFGLVLWESTRKNLKSDFGGEFIVRRMKEVAIFLHFKRRDVRNARSIRLIYGMCNESVSAKENF</sequence>
<reference evidence="1 2" key="1">
    <citation type="journal article" date="2019" name="Sci. Rep.">
        <title>Orb-weaving spider Araneus ventricosus genome elucidates the spidroin gene catalogue.</title>
        <authorList>
            <person name="Kono N."/>
            <person name="Nakamura H."/>
            <person name="Ohtoshi R."/>
            <person name="Moran D.A.P."/>
            <person name="Shinohara A."/>
            <person name="Yoshida Y."/>
            <person name="Fujiwara M."/>
            <person name="Mori M."/>
            <person name="Tomita M."/>
            <person name="Arakawa K."/>
        </authorList>
    </citation>
    <scope>NUCLEOTIDE SEQUENCE [LARGE SCALE GENOMIC DNA]</scope>
</reference>
<organism evidence="1 2">
    <name type="scientific">Araneus ventricosus</name>
    <name type="common">Orbweaver spider</name>
    <name type="synonym">Epeira ventricosa</name>
    <dbReference type="NCBI Taxonomy" id="182803"/>
    <lineage>
        <taxon>Eukaryota</taxon>
        <taxon>Metazoa</taxon>
        <taxon>Ecdysozoa</taxon>
        <taxon>Arthropoda</taxon>
        <taxon>Chelicerata</taxon>
        <taxon>Arachnida</taxon>
        <taxon>Araneae</taxon>
        <taxon>Araneomorphae</taxon>
        <taxon>Entelegynae</taxon>
        <taxon>Araneoidea</taxon>
        <taxon>Araneidae</taxon>
        <taxon>Araneus</taxon>
    </lineage>
</organism>
<accession>A0A4Y2G9Y5</accession>
<name>A0A4Y2G9Y5_ARAVE</name>
<gene>
    <name evidence="1" type="ORF">AVEN_15617_1</name>
</gene>
<evidence type="ECO:0000313" key="2">
    <source>
        <dbReference type="Proteomes" id="UP000499080"/>
    </source>
</evidence>
<comment type="caution">
    <text evidence="1">The sequence shown here is derived from an EMBL/GenBank/DDBJ whole genome shotgun (WGS) entry which is preliminary data.</text>
</comment>
<keyword evidence="2" id="KW-1185">Reference proteome</keyword>
<dbReference type="EMBL" id="BGPR01001257">
    <property type="protein sequence ID" value="GBM49459.1"/>
    <property type="molecule type" value="Genomic_DNA"/>
</dbReference>